<dbReference type="PANTHER" id="PTHR37984">
    <property type="entry name" value="PROTEIN CBG26694"/>
    <property type="match status" value="1"/>
</dbReference>
<accession>A0A834GLK6</accession>
<evidence type="ECO:0000259" key="7">
    <source>
        <dbReference type="Pfam" id="PF17917"/>
    </source>
</evidence>
<dbReference type="AlphaFoldDB" id="A0A834GLK6"/>
<feature type="domain" description="Reverse transcriptase RNase H-like" evidence="7">
    <location>
        <begin position="5"/>
        <end position="104"/>
    </location>
</feature>
<evidence type="ECO:0000256" key="4">
    <source>
        <dbReference type="ARBA" id="ARBA00022759"/>
    </source>
</evidence>
<keyword evidence="4" id="KW-0255">Endonuclease</keyword>
<evidence type="ECO:0000313" key="10">
    <source>
        <dbReference type="Proteomes" id="UP000626092"/>
    </source>
</evidence>
<protein>
    <submittedName>
        <fullName evidence="9">Uncharacterized protein</fullName>
    </submittedName>
</protein>
<gene>
    <name evidence="9" type="ORF">RHSIM_Rhsim07G0125600</name>
</gene>
<proteinExistence type="predicted"/>
<dbReference type="PANTHER" id="PTHR37984:SF5">
    <property type="entry name" value="PROTEIN NYNRIN-LIKE"/>
    <property type="match status" value="1"/>
</dbReference>
<dbReference type="InterPro" id="IPR041588">
    <property type="entry name" value="Integrase_H2C2"/>
</dbReference>
<evidence type="ECO:0000256" key="6">
    <source>
        <dbReference type="ARBA" id="ARBA00022918"/>
    </source>
</evidence>
<dbReference type="InterPro" id="IPR050951">
    <property type="entry name" value="Retrovirus_Pol_polyprotein"/>
</dbReference>
<evidence type="ECO:0000313" key="9">
    <source>
        <dbReference type="EMBL" id="KAF7137908.1"/>
    </source>
</evidence>
<dbReference type="FunFam" id="3.10.20.370:FF:000001">
    <property type="entry name" value="Retrovirus-related Pol polyprotein from transposon 17.6-like protein"/>
    <property type="match status" value="1"/>
</dbReference>
<keyword evidence="1" id="KW-0808">Transferase</keyword>
<dbReference type="SUPFAM" id="SSF56672">
    <property type="entry name" value="DNA/RNA polymerases"/>
    <property type="match status" value="1"/>
</dbReference>
<dbReference type="EMBL" id="WJXA01000007">
    <property type="protein sequence ID" value="KAF7137908.1"/>
    <property type="molecule type" value="Genomic_DNA"/>
</dbReference>
<keyword evidence="2" id="KW-0548">Nucleotidyltransferase</keyword>
<dbReference type="CDD" id="cd09274">
    <property type="entry name" value="RNase_HI_RT_Ty3"/>
    <property type="match status" value="1"/>
</dbReference>
<organism evidence="9 10">
    <name type="scientific">Rhododendron simsii</name>
    <name type="common">Sims's rhododendron</name>
    <dbReference type="NCBI Taxonomy" id="118357"/>
    <lineage>
        <taxon>Eukaryota</taxon>
        <taxon>Viridiplantae</taxon>
        <taxon>Streptophyta</taxon>
        <taxon>Embryophyta</taxon>
        <taxon>Tracheophyta</taxon>
        <taxon>Spermatophyta</taxon>
        <taxon>Magnoliopsida</taxon>
        <taxon>eudicotyledons</taxon>
        <taxon>Gunneridae</taxon>
        <taxon>Pentapetalae</taxon>
        <taxon>asterids</taxon>
        <taxon>Ericales</taxon>
        <taxon>Ericaceae</taxon>
        <taxon>Ericoideae</taxon>
        <taxon>Rhodoreae</taxon>
        <taxon>Rhododendron</taxon>
    </lineage>
</organism>
<dbReference type="InterPro" id="IPR043502">
    <property type="entry name" value="DNA/RNA_pol_sf"/>
</dbReference>
<evidence type="ECO:0000256" key="5">
    <source>
        <dbReference type="ARBA" id="ARBA00022801"/>
    </source>
</evidence>
<keyword evidence="5" id="KW-0378">Hydrolase</keyword>
<dbReference type="OrthoDB" id="10055717at2759"/>
<evidence type="ECO:0000256" key="2">
    <source>
        <dbReference type="ARBA" id="ARBA00022695"/>
    </source>
</evidence>
<dbReference type="Proteomes" id="UP000626092">
    <property type="component" value="Unassembled WGS sequence"/>
</dbReference>
<name>A0A834GLK6_RHOSS</name>
<sequence>MVVPDYDKPFVLECDASGKGLGAVLMQKGRPIAFYSNALSPTRLGLSTYEKELLVVVLSITKWTHYLLGRKFLIKTDHQSLKFLLEQMVTTPMQQKWLSKLMGFDYEVVYKTGKTNVVTDALSRMGQGFESTAADQGTMAAMTVKHHASPVGGHSGGERTYQWLKQAFFWKGMKQVVLQYAAGCDICQRHKNETVASPGLLQQLPIPARLWSDISMDFIEGLPSSSNKIITFSSSIVCPIPSYTVFTSTFWKELFRLQVAAVDNMLQDRSTILKLLKEHLASYQHRMKQIADQHSLAKHLRLIARYTSYLIKVRLGSIGVIAEPNVEVSKASSRSIAISKGLDVGLVDTKATMLICHMLVSHRYWAAMLLLLDHR</sequence>
<dbReference type="GO" id="GO:0003964">
    <property type="term" value="F:RNA-directed DNA polymerase activity"/>
    <property type="evidence" value="ECO:0007669"/>
    <property type="project" value="UniProtKB-KW"/>
</dbReference>
<reference evidence="9" key="1">
    <citation type="submission" date="2019-11" db="EMBL/GenBank/DDBJ databases">
        <authorList>
            <person name="Liu Y."/>
            <person name="Hou J."/>
            <person name="Li T.-Q."/>
            <person name="Guan C.-H."/>
            <person name="Wu X."/>
            <person name="Wu H.-Z."/>
            <person name="Ling F."/>
            <person name="Zhang R."/>
            <person name="Shi X.-G."/>
            <person name="Ren J.-P."/>
            <person name="Chen E.-F."/>
            <person name="Sun J.-M."/>
        </authorList>
    </citation>
    <scope>NUCLEOTIDE SEQUENCE</scope>
    <source>
        <strain evidence="9">Adult_tree_wgs_1</strain>
        <tissue evidence="9">Leaves</tissue>
    </source>
</reference>
<evidence type="ECO:0000256" key="3">
    <source>
        <dbReference type="ARBA" id="ARBA00022722"/>
    </source>
</evidence>
<dbReference type="InterPro" id="IPR041373">
    <property type="entry name" value="RT_RNaseH"/>
</dbReference>
<comment type="caution">
    <text evidence="9">The sequence shown here is derived from an EMBL/GenBank/DDBJ whole genome shotgun (WGS) entry which is preliminary data.</text>
</comment>
<keyword evidence="10" id="KW-1185">Reference proteome</keyword>
<keyword evidence="6" id="KW-0695">RNA-directed DNA polymerase</keyword>
<dbReference type="Gene3D" id="1.10.340.70">
    <property type="match status" value="1"/>
</dbReference>
<dbReference type="Pfam" id="PF17921">
    <property type="entry name" value="Integrase_H2C2"/>
    <property type="match status" value="1"/>
</dbReference>
<evidence type="ECO:0000256" key="1">
    <source>
        <dbReference type="ARBA" id="ARBA00022679"/>
    </source>
</evidence>
<keyword evidence="3" id="KW-0540">Nuclease</keyword>
<dbReference type="GO" id="GO:0016787">
    <property type="term" value="F:hydrolase activity"/>
    <property type="evidence" value="ECO:0007669"/>
    <property type="project" value="UniProtKB-KW"/>
</dbReference>
<dbReference type="Gene3D" id="3.10.20.370">
    <property type="match status" value="1"/>
</dbReference>
<feature type="domain" description="Integrase zinc-binding" evidence="8">
    <location>
        <begin position="145"/>
        <end position="192"/>
    </location>
</feature>
<dbReference type="Pfam" id="PF17917">
    <property type="entry name" value="RT_RNaseH"/>
    <property type="match status" value="1"/>
</dbReference>
<evidence type="ECO:0000259" key="8">
    <source>
        <dbReference type="Pfam" id="PF17921"/>
    </source>
</evidence>
<dbReference type="GO" id="GO:0004519">
    <property type="term" value="F:endonuclease activity"/>
    <property type="evidence" value="ECO:0007669"/>
    <property type="project" value="UniProtKB-KW"/>
</dbReference>